<evidence type="ECO:0000256" key="7">
    <source>
        <dbReference type="SAM" id="Phobius"/>
    </source>
</evidence>
<dbReference type="PANTHER" id="PTHR40043">
    <property type="entry name" value="UPF0719 INNER MEMBRANE PROTEIN YJFL"/>
    <property type="match status" value="1"/>
</dbReference>
<evidence type="ECO:0000256" key="6">
    <source>
        <dbReference type="ARBA" id="ARBA00023136"/>
    </source>
</evidence>
<feature type="transmembrane region" description="Helical" evidence="7">
    <location>
        <begin position="47"/>
        <end position="67"/>
    </location>
</feature>
<dbReference type="AlphaFoldDB" id="A0A1I6TB88"/>
<dbReference type="Pfam" id="PF03994">
    <property type="entry name" value="DUF350"/>
    <property type="match status" value="1"/>
</dbReference>
<evidence type="ECO:0000256" key="1">
    <source>
        <dbReference type="ARBA" id="ARBA00004651"/>
    </source>
</evidence>
<dbReference type="OrthoDB" id="5395971at2"/>
<evidence type="ECO:0000256" key="2">
    <source>
        <dbReference type="ARBA" id="ARBA00005779"/>
    </source>
</evidence>
<proteinExistence type="inferred from homology"/>
<gene>
    <name evidence="8" type="ORF">SAMN05192570_3073</name>
</gene>
<keyword evidence="5 7" id="KW-1133">Transmembrane helix</keyword>
<comment type="subcellular location">
    <subcellularLocation>
        <location evidence="1">Cell membrane</location>
        <topology evidence="1">Multi-pass membrane protein</topology>
    </subcellularLocation>
</comment>
<keyword evidence="9" id="KW-1185">Reference proteome</keyword>
<sequence length="137" mass="14711">MFDWFMFQQGALSFLVAFVAAGAFTVAFKLLYQWVTPYHERSLIRQGNPAAAITLGGALIGYVLPLASALSHTVSLLEFAAWAVLAAVIQIAAFVVISRLAFRNFVSRIEAGEIAAAFYMASISICVGLLNAACMTV</sequence>
<evidence type="ECO:0000313" key="8">
    <source>
        <dbReference type="EMBL" id="SFS86257.1"/>
    </source>
</evidence>
<dbReference type="Proteomes" id="UP000198788">
    <property type="component" value="Unassembled WGS sequence"/>
</dbReference>
<feature type="transmembrane region" description="Helical" evidence="7">
    <location>
        <begin position="114"/>
        <end position="133"/>
    </location>
</feature>
<reference evidence="9" key="1">
    <citation type="submission" date="2016-10" db="EMBL/GenBank/DDBJ databases">
        <authorList>
            <person name="Varghese N."/>
            <person name="Submissions S."/>
        </authorList>
    </citation>
    <scope>NUCLEOTIDE SEQUENCE [LARGE SCALE GENOMIC DNA]</scope>
    <source>
        <strain evidence="9">CGMCC 1.10683</strain>
    </source>
</reference>
<evidence type="ECO:0000313" key="9">
    <source>
        <dbReference type="Proteomes" id="UP000198788"/>
    </source>
</evidence>
<evidence type="ECO:0000256" key="5">
    <source>
        <dbReference type="ARBA" id="ARBA00022989"/>
    </source>
</evidence>
<keyword evidence="6 7" id="KW-0472">Membrane</keyword>
<feature type="transmembrane region" description="Helical" evidence="7">
    <location>
        <begin position="12"/>
        <end position="35"/>
    </location>
</feature>
<keyword evidence="3" id="KW-1003">Cell membrane</keyword>
<dbReference type="STRING" id="871741.SAMN05192570_3073"/>
<accession>A0A1I6TB88</accession>
<comment type="similarity">
    <text evidence="2">Belongs to the UPF0719 family.</text>
</comment>
<feature type="transmembrane region" description="Helical" evidence="7">
    <location>
        <begin position="79"/>
        <end position="102"/>
    </location>
</feature>
<dbReference type="RefSeq" id="WP_092312867.1">
    <property type="nucleotide sequence ID" value="NZ_FOZV01000009.1"/>
</dbReference>
<dbReference type="EMBL" id="FOZV01000009">
    <property type="protein sequence ID" value="SFS86257.1"/>
    <property type="molecule type" value="Genomic_DNA"/>
</dbReference>
<dbReference type="PANTHER" id="PTHR40043:SF1">
    <property type="entry name" value="UPF0719 INNER MEMBRANE PROTEIN YJFL"/>
    <property type="match status" value="1"/>
</dbReference>
<keyword evidence="4 7" id="KW-0812">Transmembrane</keyword>
<dbReference type="GO" id="GO:0005886">
    <property type="term" value="C:plasma membrane"/>
    <property type="evidence" value="ECO:0007669"/>
    <property type="project" value="UniProtKB-SubCell"/>
</dbReference>
<organism evidence="8 9">
    <name type="scientific">Brevundimonas viscosa</name>
    <dbReference type="NCBI Taxonomy" id="871741"/>
    <lineage>
        <taxon>Bacteria</taxon>
        <taxon>Pseudomonadati</taxon>
        <taxon>Pseudomonadota</taxon>
        <taxon>Alphaproteobacteria</taxon>
        <taxon>Caulobacterales</taxon>
        <taxon>Caulobacteraceae</taxon>
        <taxon>Brevundimonas</taxon>
    </lineage>
</organism>
<protein>
    <submittedName>
        <fullName evidence="8">Putative membrane protein</fullName>
    </submittedName>
</protein>
<evidence type="ECO:0000256" key="4">
    <source>
        <dbReference type="ARBA" id="ARBA00022692"/>
    </source>
</evidence>
<dbReference type="InterPro" id="IPR007140">
    <property type="entry name" value="DUF350"/>
</dbReference>
<name>A0A1I6TB88_9CAUL</name>
<evidence type="ECO:0000256" key="3">
    <source>
        <dbReference type="ARBA" id="ARBA00022475"/>
    </source>
</evidence>